<keyword evidence="1" id="KW-0812">Transmembrane</keyword>
<feature type="transmembrane region" description="Helical" evidence="1">
    <location>
        <begin position="21"/>
        <end position="41"/>
    </location>
</feature>
<reference evidence="3" key="1">
    <citation type="submission" date="2016-10" db="EMBL/GenBank/DDBJ databases">
        <authorList>
            <person name="Varghese N."/>
            <person name="Submissions S."/>
        </authorList>
    </citation>
    <scope>NUCLEOTIDE SEQUENCE [LARGE SCALE GENOMIC DNA]</scope>
    <source>
        <strain evidence="3">CGMCC 1.10657</strain>
    </source>
</reference>
<keyword evidence="3" id="KW-1185">Reference proteome</keyword>
<keyword evidence="1" id="KW-0472">Membrane</keyword>
<accession>A0A1H4B0P8</accession>
<name>A0A1H4B0P8_9GAMM</name>
<evidence type="ECO:0000313" key="3">
    <source>
        <dbReference type="Proteomes" id="UP000198658"/>
    </source>
</evidence>
<keyword evidence="1" id="KW-1133">Transmembrane helix</keyword>
<dbReference type="Proteomes" id="UP000198658">
    <property type="component" value="Unassembled WGS sequence"/>
</dbReference>
<feature type="transmembrane region" description="Helical" evidence="1">
    <location>
        <begin position="61"/>
        <end position="78"/>
    </location>
</feature>
<gene>
    <name evidence="2" type="ORF">SAMN05216562_3021</name>
</gene>
<organism evidence="2 3">
    <name type="scientific">Microbulbifer marinus</name>
    <dbReference type="NCBI Taxonomy" id="658218"/>
    <lineage>
        <taxon>Bacteria</taxon>
        <taxon>Pseudomonadati</taxon>
        <taxon>Pseudomonadota</taxon>
        <taxon>Gammaproteobacteria</taxon>
        <taxon>Cellvibrionales</taxon>
        <taxon>Microbulbiferaceae</taxon>
        <taxon>Microbulbifer</taxon>
    </lineage>
</organism>
<evidence type="ECO:0000256" key="1">
    <source>
        <dbReference type="SAM" id="Phobius"/>
    </source>
</evidence>
<dbReference type="AlphaFoldDB" id="A0A1H4B0P8"/>
<protein>
    <submittedName>
        <fullName evidence="2">Uncharacterized protein</fullName>
    </submittedName>
</protein>
<evidence type="ECO:0000313" key="2">
    <source>
        <dbReference type="EMBL" id="SEA41745.1"/>
    </source>
</evidence>
<sequence length="79" mass="8925">MHGNGNAVFERRIAMRAQILYLLNFLLLPGIAFILLLAIWYRTATEGESLHRQHLASAIKWALIGGLTLVIVPISYVFF</sequence>
<proteinExistence type="predicted"/>
<dbReference type="EMBL" id="FNQO01000004">
    <property type="protein sequence ID" value="SEA41745.1"/>
    <property type="molecule type" value="Genomic_DNA"/>
</dbReference>
<dbReference type="STRING" id="658218.SAMN05216562_3021"/>